<keyword evidence="2 4" id="KW-0863">Zinc-finger</keyword>
<dbReference type="AlphaFoldDB" id="A0A5K3EWC9"/>
<dbReference type="PROSITE" id="PS51999">
    <property type="entry name" value="ZF_GRF"/>
    <property type="match status" value="1"/>
</dbReference>
<proteinExistence type="predicted"/>
<evidence type="ECO:0000256" key="1">
    <source>
        <dbReference type="ARBA" id="ARBA00022723"/>
    </source>
</evidence>
<keyword evidence="1" id="KW-0479">Metal-binding</keyword>
<keyword evidence="3" id="KW-0862">Zinc</keyword>
<dbReference type="PANTHER" id="PTHR33680">
    <property type="entry name" value="OS07G0190500 PROTEIN"/>
    <property type="match status" value="1"/>
</dbReference>
<evidence type="ECO:0000256" key="3">
    <source>
        <dbReference type="ARBA" id="ARBA00022833"/>
    </source>
</evidence>
<evidence type="ECO:0000256" key="4">
    <source>
        <dbReference type="PROSITE-ProRule" id="PRU01343"/>
    </source>
</evidence>
<feature type="compositionally biased region" description="Low complexity" evidence="5">
    <location>
        <begin position="19"/>
        <end position="38"/>
    </location>
</feature>
<evidence type="ECO:0000256" key="2">
    <source>
        <dbReference type="ARBA" id="ARBA00022771"/>
    </source>
</evidence>
<feature type="region of interest" description="Disordered" evidence="5">
    <location>
        <begin position="98"/>
        <end position="148"/>
    </location>
</feature>
<dbReference type="GO" id="GO:0008270">
    <property type="term" value="F:zinc ion binding"/>
    <property type="evidence" value="ECO:0007669"/>
    <property type="project" value="UniProtKB-KW"/>
</dbReference>
<evidence type="ECO:0000259" key="6">
    <source>
        <dbReference type="PROSITE" id="PS51999"/>
    </source>
</evidence>
<feature type="region of interest" description="Disordered" evidence="5">
    <location>
        <begin position="16"/>
        <end position="38"/>
    </location>
</feature>
<reference evidence="7" key="1">
    <citation type="submission" date="2019-11" db="UniProtKB">
        <authorList>
            <consortium name="WormBaseParasite"/>
        </authorList>
    </citation>
    <scope>IDENTIFICATION</scope>
</reference>
<evidence type="ECO:0000256" key="5">
    <source>
        <dbReference type="SAM" id="MobiDB-lite"/>
    </source>
</evidence>
<dbReference type="Pfam" id="PF06839">
    <property type="entry name" value="Zn_ribbon_GRF"/>
    <property type="match status" value="1"/>
</dbReference>
<feature type="compositionally biased region" description="Gly residues" evidence="5">
    <location>
        <begin position="101"/>
        <end position="115"/>
    </location>
</feature>
<name>A0A5K3EWC9_MESCO</name>
<protein>
    <submittedName>
        <fullName evidence="7">Zf-GRF domain-containing protein</fullName>
    </submittedName>
</protein>
<feature type="domain" description="GRF-type" evidence="6">
    <location>
        <begin position="50"/>
        <end position="96"/>
    </location>
</feature>
<dbReference type="InterPro" id="IPR010666">
    <property type="entry name" value="Znf_GRF"/>
</dbReference>
<dbReference type="WBParaSite" id="MCU_003119-RA">
    <property type="protein sequence ID" value="MCU_003119-RA"/>
    <property type="gene ID" value="MCU_003119"/>
</dbReference>
<dbReference type="PANTHER" id="PTHR33680:SF1">
    <property type="entry name" value="OS05G0489500 PROTEIN"/>
    <property type="match status" value="1"/>
</dbReference>
<organism evidence="7">
    <name type="scientific">Mesocestoides corti</name>
    <name type="common">Flatworm</name>
    <dbReference type="NCBI Taxonomy" id="53468"/>
    <lineage>
        <taxon>Eukaryota</taxon>
        <taxon>Metazoa</taxon>
        <taxon>Spiralia</taxon>
        <taxon>Lophotrochozoa</taxon>
        <taxon>Platyhelminthes</taxon>
        <taxon>Cestoda</taxon>
        <taxon>Eucestoda</taxon>
        <taxon>Cyclophyllidea</taxon>
        <taxon>Mesocestoididae</taxon>
        <taxon>Mesocestoides</taxon>
    </lineage>
</organism>
<accession>A0A5K3EWC9</accession>
<evidence type="ECO:0000313" key="7">
    <source>
        <dbReference type="WBParaSite" id="MCU_003119-RA"/>
    </source>
</evidence>
<sequence length="173" mass="17921">MSTTCAYLSQLFSSGDQNASSASASWRPSSSSRTSVSGDSGFVQSGEVLCSCGLPTVLKTVSQQTVNKGRQFYVCPNSNPGDHSSGCRFFQWADTANPAGGSQGRGGPRGRGRGGYQSRSAPIASPSVAEGWPPSGPTTFSSAASRRGGGIRKCGLCHLPGHTRNRCPSALRE</sequence>